<protein>
    <submittedName>
        <fullName evidence="6">RNA recognition motif protein</fullName>
    </submittedName>
</protein>
<dbReference type="HOGENOM" id="CLU_566847_0_0_1"/>
<keyword evidence="7" id="KW-1185">Reference proteome</keyword>
<dbReference type="PANTHER" id="PTHR47640">
    <property type="entry name" value="TRNA SELENOCYSTEINE 1-ASSOCIATED PROTEIN 1-RELATED-RELATED"/>
    <property type="match status" value="1"/>
</dbReference>
<evidence type="ECO:0000259" key="5">
    <source>
        <dbReference type="PROSITE" id="PS50102"/>
    </source>
</evidence>
<gene>
    <name evidence="6" type="ORF">TTHERM_00557810</name>
</gene>
<feature type="compositionally biased region" description="Low complexity" evidence="4">
    <location>
        <begin position="376"/>
        <end position="431"/>
    </location>
</feature>
<name>I7MLH3_TETTS</name>
<dbReference type="Pfam" id="PF00076">
    <property type="entry name" value="RRM_1"/>
    <property type="match status" value="2"/>
</dbReference>
<dbReference type="InterPro" id="IPR035979">
    <property type="entry name" value="RBD_domain_sf"/>
</dbReference>
<feature type="domain" description="RRM" evidence="5">
    <location>
        <begin position="126"/>
        <end position="205"/>
    </location>
</feature>
<dbReference type="STRING" id="312017.I7MLH3"/>
<evidence type="ECO:0000256" key="1">
    <source>
        <dbReference type="ARBA" id="ARBA00022737"/>
    </source>
</evidence>
<dbReference type="InterPro" id="IPR050825">
    <property type="entry name" value="RBM42_RBP45_47-like"/>
</dbReference>
<dbReference type="KEGG" id="tet:TTHERM_00557810"/>
<feature type="region of interest" description="Disordered" evidence="4">
    <location>
        <begin position="311"/>
        <end position="340"/>
    </location>
</feature>
<dbReference type="InParanoid" id="I7MLH3"/>
<dbReference type="RefSeq" id="XP_001022345.3">
    <property type="nucleotide sequence ID" value="XM_001022345.4"/>
</dbReference>
<keyword evidence="2 3" id="KW-0694">RNA-binding</keyword>
<dbReference type="SUPFAM" id="SSF54928">
    <property type="entry name" value="RNA-binding domain, RBD"/>
    <property type="match status" value="2"/>
</dbReference>
<dbReference type="InterPro" id="IPR003954">
    <property type="entry name" value="RRM_euk-type"/>
</dbReference>
<feature type="compositionally biased region" description="Polar residues" evidence="4">
    <location>
        <begin position="357"/>
        <end position="370"/>
    </location>
</feature>
<feature type="domain" description="RRM" evidence="5">
    <location>
        <begin position="7"/>
        <end position="87"/>
    </location>
</feature>
<feature type="compositionally biased region" description="Polar residues" evidence="4">
    <location>
        <begin position="438"/>
        <end position="452"/>
    </location>
</feature>
<accession>I7MLH3</accession>
<dbReference type="OMA" id="RYDDYSC"/>
<reference evidence="7" key="1">
    <citation type="journal article" date="2006" name="PLoS Biol.">
        <title>Macronuclear genome sequence of the ciliate Tetrahymena thermophila, a model eukaryote.</title>
        <authorList>
            <person name="Eisen J.A."/>
            <person name="Coyne R.S."/>
            <person name="Wu M."/>
            <person name="Wu D."/>
            <person name="Thiagarajan M."/>
            <person name="Wortman J.R."/>
            <person name="Badger J.H."/>
            <person name="Ren Q."/>
            <person name="Amedeo P."/>
            <person name="Jones K.M."/>
            <person name="Tallon L.J."/>
            <person name="Delcher A.L."/>
            <person name="Salzberg S.L."/>
            <person name="Silva J.C."/>
            <person name="Haas B.J."/>
            <person name="Majoros W.H."/>
            <person name="Farzad M."/>
            <person name="Carlton J.M."/>
            <person name="Smith R.K. Jr."/>
            <person name="Garg J."/>
            <person name="Pearlman R.E."/>
            <person name="Karrer K.M."/>
            <person name="Sun L."/>
            <person name="Manning G."/>
            <person name="Elde N.C."/>
            <person name="Turkewitz A.P."/>
            <person name="Asai D.J."/>
            <person name="Wilkes D.E."/>
            <person name="Wang Y."/>
            <person name="Cai H."/>
            <person name="Collins K."/>
            <person name="Stewart B.A."/>
            <person name="Lee S.R."/>
            <person name="Wilamowska K."/>
            <person name="Weinberg Z."/>
            <person name="Ruzzo W.L."/>
            <person name="Wloga D."/>
            <person name="Gaertig J."/>
            <person name="Frankel J."/>
            <person name="Tsao C.-C."/>
            <person name="Gorovsky M.A."/>
            <person name="Keeling P.J."/>
            <person name="Waller R.F."/>
            <person name="Patron N.J."/>
            <person name="Cherry J.M."/>
            <person name="Stover N.A."/>
            <person name="Krieger C.J."/>
            <person name="del Toro C."/>
            <person name="Ryder H.F."/>
            <person name="Williamson S.C."/>
            <person name="Barbeau R.A."/>
            <person name="Hamilton E.P."/>
            <person name="Orias E."/>
        </authorList>
    </citation>
    <scope>NUCLEOTIDE SEQUENCE [LARGE SCALE GENOMIC DNA]</scope>
    <source>
        <strain evidence="7">SB210</strain>
    </source>
</reference>
<dbReference type="FunFam" id="3.30.70.330:FF:000159">
    <property type="entry name" value="tRNA selenocysteine 1-associated protein 1"/>
    <property type="match status" value="1"/>
</dbReference>
<organism evidence="6 7">
    <name type="scientific">Tetrahymena thermophila (strain SB210)</name>
    <dbReference type="NCBI Taxonomy" id="312017"/>
    <lineage>
        <taxon>Eukaryota</taxon>
        <taxon>Sar</taxon>
        <taxon>Alveolata</taxon>
        <taxon>Ciliophora</taxon>
        <taxon>Intramacronucleata</taxon>
        <taxon>Oligohymenophorea</taxon>
        <taxon>Hymenostomatida</taxon>
        <taxon>Tetrahymenina</taxon>
        <taxon>Tetrahymenidae</taxon>
        <taxon>Tetrahymena</taxon>
    </lineage>
</organism>
<dbReference type="Gene3D" id="3.30.70.330">
    <property type="match status" value="2"/>
</dbReference>
<evidence type="ECO:0000313" key="7">
    <source>
        <dbReference type="Proteomes" id="UP000009168"/>
    </source>
</evidence>
<evidence type="ECO:0000313" key="6">
    <source>
        <dbReference type="EMBL" id="EAS02100.3"/>
    </source>
</evidence>
<keyword evidence="1" id="KW-0677">Repeat</keyword>
<evidence type="ECO:0000256" key="4">
    <source>
        <dbReference type="SAM" id="MobiDB-lite"/>
    </source>
</evidence>
<feature type="region of interest" description="Disordered" evidence="4">
    <location>
        <begin position="357"/>
        <end position="452"/>
    </location>
</feature>
<dbReference type="Proteomes" id="UP000009168">
    <property type="component" value="Unassembled WGS sequence"/>
</dbReference>
<dbReference type="PROSITE" id="PS50102">
    <property type="entry name" value="RRM"/>
    <property type="match status" value="2"/>
</dbReference>
<dbReference type="AlphaFoldDB" id="I7MLH3"/>
<dbReference type="CDD" id="cd12344">
    <property type="entry name" value="RRM1_SECp43_like"/>
    <property type="match status" value="1"/>
</dbReference>
<dbReference type="SMART" id="SM00361">
    <property type="entry name" value="RRM_1"/>
    <property type="match status" value="2"/>
</dbReference>
<dbReference type="GeneID" id="7831550"/>
<dbReference type="GO" id="GO:0005829">
    <property type="term" value="C:cytosol"/>
    <property type="evidence" value="ECO:0007669"/>
    <property type="project" value="TreeGrafter"/>
</dbReference>
<sequence>MSNLDLRTLWVGDIENWMTEQFIESVFNKVGKVVSVKLIRTKETSLPAGYCFVEFQTHEQAERILMNYNQQLIPGTQNTFRMNWGKNPTNTGIIKQPTTQANNGYGNNQYGMMQQPVIQMPPIQEFSIYVGELELGINEQQLAEHFRSKYSSVIGSKIITEPTSKMSKGYGFVKFSNPIEGQRAIHEMNGSLFKGKFIKVSQAVSRQQQQAQAQAAGTPGFPQPAGYGAATGAADYNGYGYYPQQPSQDPYYQYQQQYAGYASTQNTQYQYPYSYSSSYYQNGVYGTDPSQMYGQPAQASNMHGYQYPATASTQNAQGQAQQYSQQYPQQGQVPQVPTATTATNPAAIQQQYYNQTAQTPQAANSQQVASTHDKYSQNNYQSQQQSASNAHYSQQQQYSHQQQQSQVQSQASSQSQTAQQQQLSTQQQLNQTEKKSDANSIPTPSVKESSLFQKPSSDFIGYQTEYVSMTGELEFILKHNIC</sequence>
<evidence type="ECO:0000256" key="2">
    <source>
        <dbReference type="ARBA" id="ARBA00022884"/>
    </source>
</evidence>
<evidence type="ECO:0000256" key="3">
    <source>
        <dbReference type="PROSITE-ProRule" id="PRU00176"/>
    </source>
</evidence>
<dbReference type="SMART" id="SM00360">
    <property type="entry name" value="RRM"/>
    <property type="match status" value="2"/>
</dbReference>
<proteinExistence type="predicted"/>
<dbReference type="GO" id="GO:0003729">
    <property type="term" value="F:mRNA binding"/>
    <property type="evidence" value="ECO:0007669"/>
    <property type="project" value="InterPro"/>
</dbReference>
<dbReference type="OrthoDB" id="312987at2759"/>
<dbReference type="EMBL" id="GG662547">
    <property type="protein sequence ID" value="EAS02100.3"/>
    <property type="molecule type" value="Genomic_DNA"/>
</dbReference>
<dbReference type="eggNOG" id="KOG0118">
    <property type="taxonomic scope" value="Eukaryota"/>
</dbReference>
<dbReference type="InterPro" id="IPR012677">
    <property type="entry name" value="Nucleotide-bd_a/b_plait_sf"/>
</dbReference>
<dbReference type="InterPro" id="IPR000504">
    <property type="entry name" value="RRM_dom"/>
</dbReference>
<dbReference type="PANTHER" id="PTHR47640:SF10">
    <property type="entry name" value="TRNA SELENOCYSTEINE 1-ASSOCIATED PROTEIN 1-RELATED"/>
    <property type="match status" value="1"/>
</dbReference>